<evidence type="ECO:0000256" key="4">
    <source>
        <dbReference type="ARBA" id="ARBA00022842"/>
    </source>
</evidence>
<dbReference type="OrthoDB" id="9800547at2"/>
<name>A0A1I3BSH5_9RHOB</name>
<dbReference type="InterPro" id="IPR011206">
    <property type="entry name" value="Citrate_lyase_beta/mcl1/mcl2"/>
</dbReference>
<dbReference type="Gene3D" id="3.20.20.60">
    <property type="entry name" value="Phosphoenolpyruvate-binding domains"/>
    <property type="match status" value="1"/>
</dbReference>
<dbReference type="AlphaFoldDB" id="A0A1I3BSH5"/>
<keyword evidence="9" id="KW-1185">Reference proteome</keyword>
<evidence type="ECO:0000259" key="7">
    <source>
        <dbReference type="Pfam" id="PF03328"/>
    </source>
</evidence>
<gene>
    <name evidence="8" type="ORF">SAMN05216258_101316</name>
</gene>
<dbReference type="STRING" id="1114924.SAMN05216258_101316"/>
<dbReference type="GO" id="GO:0000287">
    <property type="term" value="F:magnesium ion binding"/>
    <property type="evidence" value="ECO:0007669"/>
    <property type="project" value="TreeGrafter"/>
</dbReference>
<keyword evidence="4 6" id="KW-0460">Magnesium</keyword>
<protein>
    <submittedName>
        <fullName evidence="8">(3S)-malyl-CoA thioesterase</fullName>
    </submittedName>
</protein>
<evidence type="ECO:0000256" key="1">
    <source>
        <dbReference type="ARBA" id="ARBA00001946"/>
    </source>
</evidence>
<evidence type="ECO:0000313" key="8">
    <source>
        <dbReference type="EMBL" id="SFH65278.1"/>
    </source>
</evidence>
<proteinExistence type="inferred from homology"/>
<dbReference type="RefSeq" id="WP_092857133.1">
    <property type="nucleotide sequence ID" value="NZ_FOQH01000001.1"/>
</dbReference>
<evidence type="ECO:0000256" key="3">
    <source>
        <dbReference type="ARBA" id="ARBA00022723"/>
    </source>
</evidence>
<evidence type="ECO:0000256" key="6">
    <source>
        <dbReference type="PIRSR" id="PIRSR015582-2"/>
    </source>
</evidence>
<accession>A0A1I3BSH5</accession>
<organism evidence="8 9">
    <name type="scientific">Albimonas pacifica</name>
    <dbReference type="NCBI Taxonomy" id="1114924"/>
    <lineage>
        <taxon>Bacteria</taxon>
        <taxon>Pseudomonadati</taxon>
        <taxon>Pseudomonadota</taxon>
        <taxon>Alphaproteobacteria</taxon>
        <taxon>Rhodobacterales</taxon>
        <taxon>Paracoccaceae</taxon>
        <taxon>Albimonas</taxon>
    </lineage>
</organism>
<feature type="binding site" evidence="6">
    <location>
        <position position="128"/>
    </location>
    <ligand>
        <name>Mg(2+)</name>
        <dbReference type="ChEBI" id="CHEBI:18420"/>
    </ligand>
</feature>
<comment type="cofactor">
    <cofactor evidence="1">
        <name>Mg(2+)</name>
        <dbReference type="ChEBI" id="CHEBI:18420"/>
    </cofactor>
</comment>
<evidence type="ECO:0000256" key="2">
    <source>
        <dbReference type="ARBA" id="ARBA00005568"/>
    </source>
</evidence>
<sequence>MSDLARPRRSVLYMPGAKARALEKARGLPADSLILDLEDAVGPTEKEAARELVVQTLKEGGFGLREVTVRVNGLDTEWGEADIRAIAAMGPDAIVVPKVNAPADLHAVERLMDDAGAPAATKIWAMMETPIGILNAREIAAATPRLACFVMGTNDLVKELGALHTEGRAEVMTSLGWCLLAARAHGLAILDGVYNAYQDEAGNRAACRLGREMGFDGKTLIHPAQLDIANAEFGPSEADVELAKRQVAAFEETRAKGEAVAVVDGKIVENLHVETAKKLIAQAEAIAKMQAG</sequence>
<comment type="similarity">
    <text evidence="2">Belongs to the HpcH/HpaI aldolase family.</text>
</comment>
<dbReference type="SUPFAM" id="SSF51621">
    <property type="entry name" value="Phosphoenolpyruvate/pyruvate domain"/>
    <property type="match status" value="1"/>
</dbReference>
<feature type="domain" description="HpcH/HpaI aldolase/citrate lyase" evidence="7">
    <location>
        <begin position="9"/>
        <end position="223"/>
    </location>
</feature>
<dbReference type="Pfam" id="PF03328">
    <property type="entry name" value="HpcH_HpaI"/>
    <property type="match status" value="1"/>
</dbReference>
<dbReference type="PIRSF" id="PIRSF015582">
    <property type="entry name" value="Cit_lyase_B"/>
    <property type="match status" value="1"/>
</dbReference>
<dbReference type="PANTHER" id="PTHR32308:SF10">
    <property type="entry name" value="CITRATE LYASE SUBUNIT BETA"/>
    <property type="match status" value="1"/>
</dbReference>
<dbReference type="InterPro" id="IPR040442">
    <property type="entry name" value="Pyrv_kinase-like_dom_sf"/>
</dbReference>
<evidence type="ECO:0000256" key="5">
    <source>
        <dbReference type="PIRSR" id="PIRSR015582-1"/>
    </source>
</evidence>
<keyword evidence="3 6" id="KW-0479">Metal-binding</keyword>
<dbReference type="Proteomes" id="UP000199377">
    <property type="component" value="Unassembled WGS sequence"/>
</dbReference>
<feature type="binding site" evidence="5">
    <location>
        <position position="70"/>
    </location>
    <ligand>
        <name>substrate</name>
    </ligand>
</feature>
<reference evidence="8 9" key="1">
    <citation type="submission" date="2016-10" db="EMBL/GenBank/DDBJ databases">
        <authorList>
            <person name="de Groot N.N."/>
        </authorList>
    </citation>
    <scope>NUCLEOTIDE SEQUENCE [LARGE SCALE GENOMIC DNA]</scope>
    <source>
        <strain evidence="8 9">CGMCC 1.11030</strain>
    </source>
</reference>
<dbReference type="GO" id="GO:0006107">
    <property type="term" value="P:oxaloacetate metabolic process"/>
    <property type="evidence" value="ECO:0007669"/>
    <property type="project" value="TreeGrafter"/>
</dbReference>
<feature type="binding site" evidence="5">
    <location>
        <position position="128"/>
    </location>
    <ligand>
        <name>substrate</name>
    </ligand>
</feature>
<dbReference type="InterPro" id="IPR005000">
    <property type="entry name" value="Aldolase/citrate-lyase_domain"/>
</dbReference>
<dbReference type="EMBL" id="FOQH01000001">
    <property type="protein sequence ID" value="SFH65278.1"/>
    <property type="molecule type" value="Genomic_DNA"/>
</dbReference>
<evidence type="ECO:0000313" key="9">
    <source>
        <dbReference type="Proteomes" id="UP000199377"/>
    </source>
</evidence>
<dbReference type="InterPro" id="IPR015813">
    <property type="entry name" value="Pyrv/PenolPyrv_kinase-like_dom"/>
</dbReference>
<dbReference type="PANTHER" id="PTHR32308">
    <property type="entry name" value="LYASE BETA SUBUNIT, PUTATIVE (AFU_ORTHOLOGUE AFUA_4G13030)-RELATED"/>
    <property type="match status" value="1"/>
</dbReference>
<dbReference type="GO" id="GO:0003824">
    <property type="term" value="F:catalytic activity"/>
    <property type="evidence" value="ECO:0007669"/>
    <property type="project" value="InterPro"/>
</dbReference>
<feature type="binding site" evidence="6">
    <location>
        <position position="155"/>
    </location>
    <ligand>
        <name>Mg(2+)</name>
        <dbReference type="ChEBI" id="CHEBI:18420"/>
    </ligand>
</feature>